<evidence type="ECO:0000256" key="2">
    <source>
        <dbReference type="ARBA" id="ARBA00022598"/>
    </source>
</evidence>
<dbReference type="EC" id="6.1.1.9" evidence="1"/>
<evidence type="ECO:0000313" key="9">
    <source>
        <dbReference type="EMBL" id="MDT0616704.1"/>
    </source>
</evidence>
<protein>
    <recommendedName>
        <fullName evidence="1">valine--tRNA ligase</fullName>
        <ecNumber evidence="1">6.1.1.9</ecNumber>
    </recommendedName>
    <alternativeName>
        <fullName evidence="7">Valyl-tRNA synthetase</fullName>
    </alternativeName>
</protein>
<evidence type="ECO:0000256" key="5">
    <source>
        <dbReference type="ARBA" id="ARBA00022917"/>
    </source>
</evidence>
<evidence type="ECO:0000256" key="3">
    <source>
        <dbReference type="ARBA" id="ARBA00022741"/>
    </source>
</evidence>
<dbReference type="Pfam" id="PF13603">
    <property type="entry name" value="tRNA-synt_1_2"/>
    <property type="match status" value="1"/>
</dbReference>
<dbReference type="Proteomes" id="UP001180724">
    <property type="component" value="Unassembled WGS sequence"/>
</dbReference>
<keyword evidence="3" id="KW-0547">Nucleotide-binding</keyword>
<evidence type="ECO:0000256" key="4">
    <source>
        <dbReference type="ARBA" id="ARBA00022840"/>
    </source>
</evidence>
<organism evidence="9 10">
    <name type="scientific">Streptomyces lancefieldiae</name>
    <dbReference type="NCBI Taxonomy" id="3075520"/>
    <lineage>
        <taxon>Bacteria</taxon>
        <taxon>Bacillati</taxon>
        <taxon>Actinomycetota</taxon>
        <taxon>Actinomycetes</taxon>
        <taxon>Kitasatosporales</taxon>
        <taxon>Streptomycetaceae</taxon>
        <taxon>Streptomyces</taxon>
    </lineage>
</organism>
<comment type="caution">
    <text evidence="9">The sequence shown here is derived from an EMBL/GenBank/DDBJ whole genome shotgun (WGS) entry which is preliminary data.</text>
</comment>
<keyword evidence="5" id="KW-0648">Protein biosynthesis</keyword>
<evidence type="ECO:0000256" key="7">
    <source>
        <dbReference type="ARBA" id="ARBA00029936"/>
    </source>
</evidence>
<dbReference type="PANTHER" id="PTHR11946">
    <property type="entry name" value="VALYL-TRNA SYNTHETASES"/>
    <property type="match status" value="1"/>
</dbReference>
<dbReference type="InterPro" id="IPR009008">
    <property type="entry name" value="Val/Leu/Ile-tRNA-synth_edit"/>
</dbReference>
<feature type="non-terminal residue" evidence="9">
    <location>
        <position position="1"/>
    </location>
</feature>
<reference evidence="9" key="1">
    <citation type="submission" date="2024-05" db="EMBL/GenBank/DDBJ databases">
        <title>30 novel species of actinomycetes from the DSMZ collection.</title>
        <authorList>
            <person name="Nouioui I."/>
        </authorList>
    </citation>
    <scope>NUCLEOTIDE SEQUENCE</scope>
    <source>
        <strain evidence="9">DSM 40712</strain>
    </source>
</reference>
<dbReference type="InterPro" id="IPR025709">
    <property type="entry name" value="Leu_tRNA-synth_edit"/>
</dbReference>
<keyword evidence="4" id="KW-0067">ATP-binding</keyword>
<feature type="domain" description="Leucyl-tRNA synthetase editing" evidence="8">
    <location>
        <begin position="3"/>
        <end position="60"/>
    </location>
</feature>
<gene>
    <name evidence="9" type="ORF">RM812_42260</name>
</gene>
<dbReference type="InterPro" id="IPR002303">
    <property type="entry name" value="Valyl-tRNA_ligase"/>
</dbReference>
<dbReference type="PANTHER" id="PTHR11946:SF93">
    <property type="entry name" value="VALINE--TRNA LIGASE, CHLOROPLASTIC_MITOCHONDRIAL 2"/>
    <property type="match status" value="1"/>
</dbReference>
<name>A0ABU3B2N0_9ACTN</name>
<dbReference type="Gene3D" id="3.90.740.10">
    <property type="entry name" value="Valyl/Leucyl/Isoleucyl-tRNA synthetase, editing domain"/>
    <property type="match status" value="1"/>
</dbReference>
<dbReference type="EMBL" id="JAVRFH010000304">
    <property type="protein sequence ID" value="MDT0616704.1"/>
    <property type="molecule type" value="Genomic_DNA"/>
</dbReference>
<evidence type="ECO:0000259" key="8">
    <source>
        <dbReference type="Pfam" id="PF13603"/>
    </source>
</evidence>
<proteinExistence type="predicted"/>
<dbReference type="SUPFAM" id="SSF50677">
    <property type="entry name" value="ValRS/IleRS/LeuRS editing domain"/>
    <property type="match status" value="1"/>
</dbReference>
<sequence length="158" mass="17527">LIGKRITLPLTDRTIPVVADTHVDPEFGTGAVKVTPAHDPNDFAIGQRHNLESIEVLDERGVITTHGPFQGLDRFEARSAIVAALRAEGRIVAEKRPYTHSVGHCSRCKTTLEPRLSLQWWVKVETLAKAAGDAVRDGRVAIHPADMSQRYFDWVDIL</sequence>
<accession>A0ABU3B2N0</accession>
<feature type="non-terminal residue" evidence="9">
    <location>
        <position position="158"/>
    </location>
</feature>
<dbReference type="GO" id="GO:0016874">
    <property type="term" value="F:ligase activity"/>
    <property type="evidence" value="ECO:0007669"/>
    <property type="project" value="UniProtKB-KW"/>
</dbReference>
<keyword evidence="2 9" id="KW-0436">Ligase</keyword>
<dbReference type="SUPFAM" id="SSF52374">
    <property type="entry name" value="Nucleotidylyl transferase"/>
    <property type="match status" value="1"/>
</dbReference>
<evidence type="ECO:0000313" key="10">
    <source>
        <dbReference type="Proteomes" id="UP001180724"/>
    </source>
</evidence>
<keyword evidence="6" id="KW-0030">Aminoacyl-tRNA synthetase</keyword>
<evidence type="ECO:0000256" key="6">
    <source>
        <dbReference type="ARBA" id="ARBA00023146"/>
    </source>
</evidence>
<evidence type="ECO:0000256" key="1">
    <source>
        <dbReference type="ARBA" id="ARBA00013169"/>
    </source>
</evidence>
<keyword evidence="10" id="KW-1185">Reference proteome</keyword>